<feature type="transmembrane region" description="Helical" evidence="1">
    <location>
        <begin position="246"/>
        <end position="267"/>
    </location>
</feature>
<reference evidence="3" key="1">
    <citation type="submission" date="2015-06" db="EMBL/GenBank/DDBJ databases">
        <title>Complete genome sequence and metabolic analysis of phthalate degradation pathway in Gordonia sp. QH-11.</title>
        <authorList>
            <person name="Jin D."/>
            <person name="Kong X."/>
            <person name="Bai Z."/>
        </authorList>
    </citation>
    <scope>NUCLEOTIDE SEQUENCE [LARGE SCALE GENOMIC DNA]</scope>
    <source>
        <strain evidence="3">QH-11</strain>
    </source>
</reference>
<keyword evidence="1" id="KW-0812">Transmembrane</keyword>
<dbReference type="AlphaFoldDB" id="A0A0N9MLY0"/>
<feature type="transmembrane region" description="Helical" evidence="1">
    <location>
        <begin position="165"/>
        <end position="184"/>
    </location>
</feature>
<dbReference type="Proteomes" id="UP000063789">
    <property type="component" value="Chromosome"/>
</dbReference>
<keyword evidence="3" id="KW-1185">Reference proteome</keyword>
<name>A0A0N9MLY0_9ACTN</name>
<accession>A0A0N9MLY0</accession>
<organism evidence="2 3">
    <name type="scientific">Gordonia phthalatica</name>
    <dbReference type="NCBI Taxonomy" id="1136941"/>
    <lineage>
        <taxon>Bacteria</taxon>
        <taxon>Bacillati</taxon>
        <taxon>Actinomycetota</taxon>
        <taxon>Actinomycetes</taxon>
        <taxon>Mycobacteriales</taxon>
        <taxon>Gordoniaceae</taxon>
        <taxon>Gordonia</taxon>
    </lineage>
</organism>
<evidence type="ECO:0000256" key="1">
    <source>
        <dbReference type="SAM" id="Phobius"/>
    </source>
</evidence>
<keyword evidence="1" id="KW-1133">Transmembrane helix</keyword>
<keyword evidence="1" id="KW-0472">Membrane</keyword>
<dbReference type="RefSeq" id="WP_062391546.1">
    <property type="nucleotide sequence ID" value="NZ_CP011853.1"/>
</dbReference>
<sequence>MRSVVSGLFTAVAMVCMIVAVPSMWLSQRVVSESGFSASAAEAAHDTSVQNYFADKVAASVEERTGSRIAADAVLPAARNYARSDGFVEDFGEVARQQHKWLFTAPGPDVDLHMMELDISPMIDRVIRSAPLPIPVKVPGPVIVTIDQSQITAGSLEDSGTLVNILAWVSVIGAIVASILALLTATRRATVLAWLGVGAVLAGVVGWALGILTNNVVSDRLADTDSAAKTTIEVVVSGIVDHLSTISMYVGIGGVVVVLIGVIARVASNR</sequence>
<feature type="transmembrane region" description="Helical" evidence="1">
    <location>
        <begin position="7"/>
        <end position="26"/>
    </location>
</feature>
<evidence type="ECO:0000313" key="3">
    <source>
        <dbReference type="Proteomes" id="UP000063789"/>
    </source>
</evidence>
<evidence type="ECO:0000313" key="2">
    <source>
        <dbReference type="EMBL" id="ALG83592.1"/>
    </source>
</evidence>
<reference evidence="2 3" key="2">
    <citation type="journal article" date="2017" name="Int. J. Syst. Evol. Microbiol.">
        <title>Gordonia phthalatica sp. nov., a di-n-butyl phthalate-degrading bacterium isolated from activated sludge.</title>
        <authorList>
            <person name="Jin D."/>
            <person name="Kong X."/>
            <person name="Jia M."/>
            <person name="Yu X."/>
            <person name="Wang X."/>
            <person name="Zhuang X."/>
            <person name="Deng Y."/>
            <person name="Bai Z."/>
        </authorList>
    </citation>
    <scope>NUCLEOTIDE SEQUENCE [LARGE SCALE GENOMIC DNA]</scope>
    <source>
        <strain evidence="2 3">QH-11</strain>
    </source>
</reference>
<feature type="transmembrane region" description="Helical" evidence="1">
    <location>
        <begin position="191"/>
        <end position="212"/>
    </location>
</feature>
<dbReference type="EMBL" id="CP011853">
    <property type="protein sequence ID" value="ALG83592.1"/>
    <property type="molecule type" value="Genomic_DNA"/>
</dbReference>
<dbReference type="STRING" id="1136941.ACH46_02535"/>
<gene>
    <name evidence="2" type="ORF">ACH46_02535</name>
</gene>
<protein>
    <submittedName>
        <fullName evidence="2">Uncharacterized protein</fullName>
    </submittedName>
</protein>
<proteinExistence type="predicted"/>
<dbReference type="KEGG" id="goq:ACH46_02535"/>
<dbReference type="PATRIC" id="fig|1136941.3.peg.508"/>